<dbReference type="OrthoDB" id="3647690at2759"/>
<feature type="compositionally biased region" description="Acidic residues" evidence="2">
    <location>
        <begin position="34"/>
        <end position="58"/>
    </location>
</feature>
<feature type="compositionally biased region" description="Basic and acidic residues" evidence="2">
    <location>
        <begin position="1030"/>
        <end position="1041"/>
    </location>
</feature>
<organism evidence="3 4">
    <name type="scientific">Aspergillus wentii DTO 134E9</name>
    <dbReference type="NCBI Taxonomy" id="1073089"/>
    <lineage>
        <taxon>Eukaryota</taxon>
        <taxon>Fungi</taxon>
        <taxon>Dikarya</taxon>
        <taxon>Ascomycota</taxon>
        <taxon>Pezizomycotina</taxon>
        <taxon>Eurotiomycetes</taxon>
        <taxon>Eurotiomycetidae</taxon>
        <taxon>Eurotiales</taxon>
        <taxon>Aspergillaceae</taxon>
        <taxon>Aspergillus</taxon>
        <taxon>Aspergillus subgen. Cremei</taxon>
    </lineage>
</organism>
<dbReference type="SUPFAM" id="SSF54160">
    <property type="entry name" value="Chromo domain-like"/>
    <property type="match status" value="1"/>
</dbReference>
<evidence type="ECO:0000256" key="2">
    <source>
        <dbReference type="SAM" id="MobiDB-lite"/>
    </source>
</evidence>
<dbReference type="InterPro" id="IPR021006">
    <property type="entry name" value="Hda2/3"/>
</dbReference>
<feature type="compositionally biased region" description="Basic and acidic residues" evidence="2">
    <location>
        <begin position="97"/>
        <end position="109"/>
    </location>
</feature>
<keyword evidence="4" id="KW-1185">Reference proteome</keyword>
<proteinExistence type="predicted"/>
<dbReference type="CDD" id="cd00024">
    <property type="entry name" value="CD_CSD"/>
    <property type="match status" value="1"/>
</dbReference>
<feature type="region of interest" description="Disordered" evidence="2">
    <location>
        <begin position="440"/>
        <end position="470"/>
    </location>
</feature>
<feature type="compositionally biased region" description="Basic and acidic residues" evidence="2">
    <location>
        <begin position="412"/>
        <end position="422"/>
    </location>
</feature>
<feature type="compositionally biased region" description="Low complexity" evidence="2">
    <location>
        <begin position="1127"/>
        <end position="1138"/>
    </location>
</feature>
<dbReference type="VEuPathDB" id="FungiDB:ASPWEDRAFT_174422"/>
<evidence type="ECO:0000256" key="1">
    <source>
        <dbReference type="ARBA" id="ARBA00011353"/>
    </source>
</evidence>
<feature type="compositionally biased region" description="Polar residues" evidence="2">
    <location>
        <begin position="1139"/>
        <end position="1159"/>
    </location>
</feature>
<feature type="region of interest" description="Disordered" evidence="2">
    <location>
        <begin position="1116"/>
        <end position="1175"/>
    </location>
</feature>
<dbReference type="EMBL" id="KV878214">
    <property type="protein sequence ID" value="OJJ32994.1"/>
    <property type="molecule type" value="Genomic_DNA"/>
</dbReference>
<dbReference type="InterPro" id="IPR016197">
    <property type="entry name" value="Chromo-like_dom_sf"/>
</dbReference>
<feature type="region of interest" description="Disordered" evidence="2">
    <location>
        <begin position="397"/>
        <end position="422"/>
    </location>
</feature>
<feature type="compositionally biased region" description="Basic and acidic residues" evidence="2">
    <location>
        <begin position="282"/>
        <end position="292"/>
    </location>
</feature>
<dbReference type="Gene3D" id="3.40.50.12360">
    <property type="match status" value="1"/>
</dbReference>
<gene>
    <name evidence="3" type="ORF">ASPWEDRAFT_174422</name>
</gene>
<dbReference type="InterPro" id="IPR038609">
    <property type="entry name" value="HDA1_su2/3_sf"/>
</dbReference>
<dbReference type="RefSeq" id="XP_040686671.1">
    <property type="nucleotide sequence ID" value="XM_040831224.1"/>
</dbReference>
<dbReference type="GO" id="GO:0070823">
    <property type="term" value="C:HDA1 complex"/>
    <property type="evidence" value="ECO:0007669"/>
    <property type="project" value="InterPro"/>
</dbReference>
<evidence type="ECO:0000313" key="4">
    <source>
        <dbReference type="Proteomes" id="UP000184383"/>
    </source>
</evidence>
<comment type="subunit">
    <text evidence="1">Component of the NuA4 histone acetyltransferase complex.</text>
</comment>
<evidence type="ECO:0000313" key="3">
    <source>
        <dbReference type="EMBL" id="OJJ32994.1"/>
    </source>
</evidence>
<dbReference type="Pfam" id="PF11496">
    <property type="entry name" value="HDA2-3"/>
    <property type="match status" value="1"/>
</dbReference>
<dbReference type="AlphaFoldDB" id="A0A1L9RDL1"/>
<dbReference type="STRING" id="1073089.A0A1L9RDL1"/>
<feature type="compositionally biased region" description="Basic and acidic residues" evidence="2">
    <location>
        <begin position="223"/>
        <end position="232"/>
    </location>
</feature>
<reference evidence="4" key="1">
    <citation type="journal article" date="2017" name="Genome Biol.">
        <title>Comparative genomics reveals high biological diversity and specific adaptations in the industrially and medically important fungal genus Aspergillus.</title>
        <authorList>
            <person name="de Vries R.P."/>
            <person name="Riley R."/>
            <person name="Wiebenga A."/>
            <person name="Aguilar-Osorio G."/>
            <person name="Amillis S."/>
            <person name="Uchima C.A."/>
            <person name="Anderluh G."/>
            <person name="Asadollahi M."/>
            <person name="Askin M."/>
            <person name="Barry K."/>
            <person name="Battaglia E."/>
            <person name="Bayram O."/>
            <person name="Benocci T."/>
            <person name="Braus-Stromeyer S.A."/>
            <person name="Caldana C."/>
            <person name="Canovas D."/>
            <person name="Cerqueira G.C."/>
            <person name="Chen F."/>
            <person name="Chen W."/>
            <person name="Choi C."/>
            <person name="Clum A."/>
            <person name="Dos Santos R.A."/>
            <person name="Damasio A.R."/>
            <person name="Diallinas G."/>
            <person name="Emri T."/>
            <person name="Fekete E."/>
            <person name="Flipphi M."/>
            <person name="Freyberg S."/>
            <person name="Gallo A."/>
            <person name="Gournas C."/>
            <person name="Habgood R."/>
            <person name="Hainaut M."/>
            <person name="Harispe M.L."/>
            <person name="Henrissat B."/>
            <person name="Hilden K.S."/>
            <person name="Hope R."/>
            <person name="Hossain A."/>
            <person name="Karabika E."/>
            <person name="Karaffa L."/>
            <person name="Karanyi Z."/>
            <person name="Krasevec N."/>
            <person name="Kuo A."/>
            <person name="Kusch H."/>
            <person name="LaButti K."/>
            <person name="Lagendijk E.L."/>
            <person name="Lapidus A."/>
            <person name="Levasseur A."/>
            <person name="Lindquist E."/>
            <person name="Lipzen A."/>
            <person name="Logrieco A.F."/>
            <person name="MacCabe A."/>
            <person name="Maekelae M.R."/>
            <person name="Malavazi I."/>
            <person name="Melin P."/>
            <person name="Meyer V."/>
            <person name="Mielnichuk N."/>
            <person name="Miskei M."/>
            <person name="Molnar A.P."/>
            <person name="Mule G."/>
            <person name="Ngan C.Y."/>
            <person name="Orejas M."/>
            <person name="Orosz E."/>
            <person name="Ouedraogo J.P."/>
            <person name="Overkamp K.M."/>
            <person name="Park H.-S."/>
            <person name="Perrone G."/>
            <person name="Piumi F."/>
            <person name="Punt P.J."/>
            <person name="Ram A.F."/>
            <person name="Ramon A."/>
            <person name="Rauscher S."/>
            <person name="Record E."/>
            <person name="Riano-Pachon D.M."/>
            <person name="Robert V."/>
            <person name="Roehrig J."/>
            <person name="Ruller R."/>
            <person name="Salamov A."/>
            <person name="Salih N.S."/>
            <person name="Samson R.A."/>
            <person name="Sandor E."/>
            <person name="Sanguinetti M."/>
            <person name="Schuetze T."/>
            <person name="Sepcic K."/>
            <person name="Shelest E."/>
            <person name="Sherlock G."/>
            <person name="Sophianopoulou V."/>
            <person name="Squina F.M."/>
            <person name="Sun H."/>
            <person name="Susca A."/>
            <person name="Todd R.B."/>
            <person name="Tsang A."/>
            <person name="Unkles S.E."/>
            <person name="van de Wiele N."/>
            <person name="van Rossen-Uffink D."/>
            <person name="Oliveira J.V."/>
            <person name="Vesth T.C."/>
            <person name="Visser J."/>
            <person name="Yu J.-H."/>
            <person name="Zhou M."/>
            <person name="Andersen M.R."/>
            <person name="Archer D.B."/>
            <person name="Baker S.E."/>
            <person name="Benoit I."/>
            <person name="Brakhage A.A."/>
            <person name="Braus G.H."/>
            <person name="Fischer R."/>
            <person name="Frisvad J.C."/>
            <person name="Goldman G.H."/>
            <person name="Houbraken J."/>
            <person name="Oakley B."/>
            <person name="Pocsi I."/>
            <person name="Scazzocchio C."/>
            <person name="Seiboth B."/>
            <person name="vanKuyk P.A."/>
            <person name="Wortman J."/>
            <person name="Dyer P.S."/>
            <person name="Grigoriev I.V."/>
        </authorList>
    </citation>
    <scope>NUCLEOTIDE SEQUENCE [LARGE SCALE GENOMIC DNA]</scope>
    <source>
        <strain evidence="4">DTO 134E9</strain>
    </source>
</reference>
<evidence type="ECO:0008006" key="5">
    <source>
        <dbReference type="Google" id="ProtNLM"/>
    </source>
</evidence>
<feature type="region of interest" description="Disordered" evidence="2">
    <location>
        <begin position="362"/>
        <end position="385"/>
    </location>
</feature>
<feature type="region of interest" description="Disordered" evidence="2">
    <location>
        <begin position="96"/>
        <end position="155"/>
    </location>
</feature>
<name>A0A1L9RDL1_ASPWE</name>
<accession>A0A1L9RDL1</accession>
<sequence length="1175" mass="130729">MMRRKRNISSSVSIHQPADESRRKILKQHYVIESSEEDETENEDDDGEESSEIGEDEYLINCILDESENQYFIDWQGPWSPTWEPKENANDLAVQVWEEKKKNREKEVQESSEPIEPLSPIPSPPGSHTTTPNLDQAECETEPRHSDRRSPSPLFVPFEAVSESPIDEEGNETLISGFGEVVSSLPHSGTSSYPGIASPAAQQSKITIAFEHVPATPIPSEFKLPDESENRQLTDSSRTAPPVPAASYFHKPGSPPIYPETPNGNQTSRPIEKEISQIQQFPRKEVKDRSGVVDEIAETPSGPPSAPVSQSTSLMPGLQQLNSGFSSLISHLNSPGCSSESFSIHTSITVRHTGQIRESVVAGSQSSSNLDPGISNHRSPPITPKYSASQVTISTMDEKPLKKEGQSSADTKYSHVEGSTPREKLRNAWAQLRANSATRTLQNVDASATPSSAGDIEPSTAPAAIPESAEPLSVRVDKEPAHSMAQIHPATTQPESLEPLKEIDHSQHPSVHTIQPSELTVSQLEEAPPGSVQLGPSEFAIPLPMDSRVKDDYDRVLKEESRYIQEFINNTSPDSEFTQQEFLVTKMHRTLEQLSNVTTHPDLNVAEHIKDSGSDLEKEAAWAEYSSAKFLFLGYLIQIAHSHDLHLVVMVHGEKTQKVVEHYLLGKGLTYTQPRHEMGSGINANLEVSMAKGSLSFGIQSTHSDGVFRTYKSPSAVIALDASFNAKSPSVEHMRTTFARNGHLLPVIRLLVSNTSEHVECCFPNLPTLQRLRLLVQYTVRLREMVGDLQDDALGVHEDAEEVLSCLISDNFHSHWPLPLIEPLQVVAPDELETTSFLQNQLDLNSEQTPLSNTAAQKRAFVDDTDEQFSKRQRMDTSQLASQFTESSKFPSQTLDSGLQMLERNIVQMRSSHAAEIDKLQKALNYALSRLQEKEKALESLQHRYESRTKETHKIRQERDDFSQSKLASEQRVERQKEEITKLKDDRTQLRHDLESARESLKNGGGTAAELESAQEEIRRLTKENSGLRQKAEYEKNQGEYTREQYQTASNVASQSGNEIRQLRAENEALNRKVAGDSCRLKELNMQSDGARHLSRVAELEATLASRDDLLRKKEDELREIRKNRPSTRSTSTQPRSPKLTSASSRPTSPGINNGNGLNHSGRGSGLRFMSGMSL</sequence>
<feature type="region of interest" description="Disordered" evidence="2">
    <location>
        <begin position="281"/>
        <end position="313"/>
    </location>
</feature>
<feature type="region of interest" description="Disordered" evidence="2">
    <location>
        <begin position="947"/>
        <end position="989"/>
    </location>
</feature>
<feature type="compositionally biased region" description="Polar residues" evidence="2">
    <location>
        <begin position="440"/>
        <end position="452"/>
    </location>
</feature>
<feature type="region of interest" description="Disordered" evidence="2">
    <location>
        <begin position="217"/>
        <end position="269"/>
    </location>
</feature>
<protein>
    <recommendedName>
        <fullName evidence="5">Chromo domain-containing protein</fullName>
    </recommendedName>
</protein>
<feature type="compositionally biased region" description="Basic and acidic residues" evidence="2">
    <location>
        <begin position="141"/>
        <end position="150"/>
    </location>
</feature>
<feature type="region of interest" description="Disordered" evidence="2">
    <location>
        <begin position="1"/>
        <end position="59"/>
    </location>
</feature>
<dbReference type="Proteomes" id="UP000184383">
    <property type="component" value="Unassembled WGS sequence"/>
</dbReference>
<feature type="region of interest" description="Disordered" evidence="2">
    <location>
        <begin position="1021"/>
        <end position="1041"/>
    </location>
</feature>
<dbReference type="GeneID" id="63747072"/>